<dbReference type="InterPro" id="IPR000674">
    <property type="entry name" value="Ald_Oxase/Xan_DH_a/b"/>
</dbReference>
<dbReference type="AlphaFoldDB" id="A0A9X1YGP6"/>
<protein>
    <submittedName>
        <fullName evidence="14">Xanthine dehydrogenase molybdopterin binding subunit</fullName>
        <ecNumber evidence="14">1.17.1.4</ecNumber>
    </submittedName>
</protein>
<dbReference type="SMART" id="SM01008">
    <property type="entry name" value="Ald_Xan_dh_C"/>
    <property type="match status" value="1"/>
</dbReference>
<evidence type="ECO:0000256" key="4">
    <source>
        <dbReference type="ARBA" id="ARBA00022505"/>
    </source>
</evidence>
<keyword evidence="5" id="KW-0001">2Fe-2S</keyword>
<dbReference type="Pfam" id="PF02738">
    <property type="entry name" value="MoCoBD_1"/>
    <property type="match status" value="1"/>
</dbReference>
<dbReference type="Pfam" id="PF01315">
    <property type="entry name" value="Ald_Xan_dh_C"/>
    <property type="match status" value="1"/>
</dbReference>
<dbReference type="Gene3D" id="3.90.1170.50">
    <property type="entry name" value="Aldehyde oxidase/xanthine dehydrogenase, a/b hammerhead"/>
    <property type="match status" value="1"/>
</dbReference>
<evidence type="ECO:0000259" key="13">
    <source>
        <dbReference type="SMART" id="SM01008"/>
    </source>
</evidence>
<dbReference type="RefSeq" id="WP_275681614.1">
    <property type="nucleotide sequence ID" value="NZ_JAJLJH010000001.1"/>
</dbReference>
<keyword evidence="7 14" id="KW-0560">Oxidoreductase</keyword>
<comment type="cofactor">
    <cofactor evidence="10">
        <name>[2Fe-2S] cluster</name>
        <dbReference type="ChEBI" id="CHEBI:190135"/>
    </cofactor>
</comment>
<evidence type="ECO:0000256" key="1">
    <source>
        <dbReference type="ARBA" id="ARBA00001924"/>
    </source>
</evidence>
<evidence type="ECO:0000256" key="5">
    <source>
        <dbReference type="ARBA" id="ARBA00022714"/>
    </source>
</evidence>
<keyword evidence="6" id="KW-0479">Metal-binding</keyword>
<dbReference type="InterPro" id="IPR008274">
    <property type="entry name" value="AldOxase/xan_DH_MoCoBD1"/>
</dbReference>
<evidence type="ECO:0000256" key="12">
    <source>
        <dbReference type="SAM" id="MobiDB-lite"/>
    </source>
</evidence>
<dbReference type="Gene3D" id="3.30.365.10">
    <property type="entry name" value="Aldehyde oxidase/xanthine dehydrogenase, molybdopterin binding domain"/>
    <property type="match status" value="4"/>
</dbReference>
<dbReference type="InterPro" id="IPR014309">
    <property type="entry name" value="Xanthine_DH_Mopterin-bd_su"/>
</dbReference>
<name>A0A9X1YGP6_9BURK</name>
<comment type="cofactor">
    <cofactor evidence="2">
        <name>FAD</name>
        <dbReference type="ChEBI" id="CHEBI:57692"/>
    </cofactor>
</comment>
<evidence type="ECO:0000313" key="14">
    <source>
        <dbReference type="EMBL" id="MCK9685616.1"/>
    </source>
</evidence>
<dbReference type="InterPro" id="IPR046867">
    <property type="entry name" value="AldOxase/xan_DH_MoCoBD2"/>
</dbReference>
<comment type="cofactor">
    <cofactor evidence="1">
        <name>Mo-molybdopterin</name>
        <dbReference type="ChEBI" id="CHEBI:71302"/>
    </cofactor>
</comment>
<dbReference type="GO" id="GO:0004854">
    <property type="term" value="F:xanthine dehydrogenase activity"/>
    <property type="evidence" value="ECO:0007669"/>
    <property type="project" value="UniProtKB-EC"/>
</dbReference>
<dbReference type="PANTHER" id="PTHR11908:SF132">
    <property type="entry name" value="ALDEHYDE OXIDASE 1-RELATED"/>
    <property type="match status" value="1"/>
</dbReference>
<feature type="region of interest" description="Disordered" evidence="12">
    <location>
        <begin position="1"/>
        <end position="24"/>
    </location>
</feature>
<evidence type="ECO:0000256" key="9">
    <source>
        <dbReference type="ARBA" id="ARBA00023014"/>
    </source>
</evidence>
<dbReference type="FunFam" id="3.30.365.10:FF:000002">
    <property type="entry name" value="Xanthine dehydrogenase oxidase"/>
    <property type="match status" value="1"/>
</dbReference>
<dbReference type="SUPFAM" id="SSF54665">
    <property type="entry name" value="CO dehydrogenase molybdoprotein N-domain-like"/>
    <property type="match status" value="1"/>
</dbReference>
<reference evidence="14" key="1">
    <citation type="submission" date="2021-11" db="EMBL/GenBank/DDBJ databases">
        <title>BS-T2-15 a new species belonging to the Comamonadaceae family isolated from the soil of a French oak forest.</title>
        <authorList>
            <person name="Mieszkin S."/>
            <person name="Alain K."/>
        </authorList>
    </citation>
    <scope>NUCLEOTIDE SEQUENCE</scope>
    <source>
        <strain evidence="14">BS-T2-15</strain>
    </source>
</reference>
<keyword evidence="4" id="KW-0500">Molybdenum</keyword>
<dbReference type="FunFam" id="3.30.365.10:FF:000001">
    <property type="entry name" value="Xanthine dehydrogenase oxidase"/>
    <property type="match status" value="1"/>
</dbReference>
<dbReference type="InterPro" id="IPR036856">
    <property type="entry name" value="Ald_Oxase/Xan_DH_a/b_sf"/>
</dbReference>
<dbReference type="GO" id="GO:0030151">
    <property type="term" value="F:molybdenum ion binding"/>
    <property type="evidence" value="ECO:0007669"/>
    <property type="project" value="InterPro"/>
</dbReference>
<dbReference type="InterPro" id="IPR037165">
    <property type="entry name" value="AldOxase/xan_DH_Mopterin-bd_sf"/>
</dbReference>
<dbReference type="PANTHER" id="PTHR11908">
    <property type="entry name" value="XANTHINE DEHYDROGENASE"/>
    <property type="match status" value="1"/>
</dbReference>
<organism evidence="14 15">
    <name type="scientific">Scleromatobacter humisilvae</name>
    <dbReference type="NCBI Taxonomy" id="2897159"/>
    <lineage>
        <taxon>Bacteria</taxon>
        <taxon>Pseudomonadati</taxon>
        <taxon>Pseudomonadota</taxon>
        <taxon>Betaproteobacteria</taxon>
        <taxon>Burkholderiales</taxon>
        <taxon>Sphaerotilaceae</taxon>
        <taxon>Scleromatobacter</taxon>
    </lineage>
</organism>
<evidence type="ECO:0000313" key="15">
    <source>
        <dbReference type="Proteomes" id="UP001139353"/>
    </source>
</evidence>
<dbReference type="GO" id="GO:0051537">
    <property type="term" value="F:2 iron, 2 sulfur cluster binding"/>
    <property type="evidence" value="ECO:0007669"/>
    <property type="project" value="UniProtKB-KW"/>
</dbReference>
<evidence type="ECO:0000256" key="2">
    <source>
        <dbReference type="ARBA" id="ARBA00001974"/>
    </source>
</evidence>
<sequence length="783" mass="84089">MTATAPRHLEPPHASAGVGTPRPHESAHLHVAGTATYIDDIPELAGTLHAALGLSPVAHGRLRSMDLAKIRALPGVVDVFCAADIPGHNDCGPILHDDPILADGELRHVGQPVFAVVARTRGDARRAAARAREVLDIEPLEPVLTQREAHARGQYVIPAIHLARDTVEGGARAAIAAAPHRLAGALEVGGQEQFYLEGQISYAVPAEDDGMKLHCSTQHPSEMQHLVAHALGLKSHHVHVECRRMGGGFGGKESQSGLFACVAAIAARRTGRPVKLRLDRDDDFLITGRRHCFSYDYEVGFDDAGRVLGLAMTLISRAGHSADLSGPVMTRALCHVDNAYWLPDVELHGFSAKTNTQSNTAFRGFGGPQGAIVTEVILDSIARRLQLDALDVRRANYYGIGERDTTPYGQPVRDNILDPLTDALVASSGYRARREAAAAFNARSPWIKRGLAFTPVKFGISFNVRHLNQAGALVHVYVDGSILVNHGGTEMGQGINTKVAQVVAHELGVAYGRVRATATDTQKIANTSATAASTGADLNGKAAQAAALTIRKRLADFAARTFGGVAADVVFENDTVRVQDTVLPFPDLVRRAYEDRVQLWSDGFYATPGLRWDPKATKGRPFYYFSYGAAVSEVAVDTLTGEWRLLRADVLHDVGRSLNPAIDVGQIEGAFIQGMGWLTTEELVWHPKTGLLTTHAPSTYKIPTANDCPPVFNVALFDNENVEDSIHRSKAVGEPPLLLAFSVFLAIRDAVSAAAGHRIDPPLRAPATPEAILAAIDAVRARD</sequence>
<dbReference type="EMBL" id="JAJLJH010000001">
    <property type="protein sequence ID" value="MCK9685616.1"/>
    <property type="molecule type" value="Genomic_DNA"/>
</dbReference>
<dbReference type="InterPro" id="IPR016208">
    <property type="entry name" value="Ald_Oxase/xanthine_DH-like"/>
</dbReference>
<evidence type="ECO:0000256" key="6">
    <source>
        <dbReference type="ARBA" id="ARBA00022723"/>
    </source>
</evidence>
<dbReference type="NCBIfam" id="TIGR02965">
    <property type="entry name" value="xanthine_xdhB"/>
    <property type="match status" value="1"/>
</dbReference>
<evidence type="ECO:0000256" key="3">
    <source>
        <dbReference type="ARBA" id="ARBA00006849"/>
    </source>
</evidence>
<keyword evidence="8" id="KW-0408">Iron</keyword>
<keyword evidence="9" id="KW-0411">Iron-sulfur</keyword>
<comment type="caution">
    <text evidence="14">The sequence shown here is derived from an EMBL/GenBank/DDBJ whole genome shotgun (WGS) entry which is preliminary data.</text>
</comment>
<comment type="similarity">
    <text evidence="3">Belongs to the xanthine dehydrogenase family.</text>
</comment>
<accession>A0A9X1YGP6</accession>
<evidence type="ECO:0000256" key="10">
    <source>
        <dbReference type="ARBA" id="ARBA00034078"/>
    </source>
</evidence>
<proteinExistence type="inferred from homology"/>
<dbReference type="Pfam" id="PF20256">
    <property type="entry name" value="MoCoBD_2"/>
    <property type="match status" value="1"/>
</dbReference>
<dbReference type="Proteomes" id="UP001139353">
    <property type="component" value="Unassembled WGS sequence"/>
</dbReference>
<evidence type="ECO:0000256" key="8">
    <source>
        <dbReference type="ARBA" id="ARBA00023004"/>
    </source>
</evidence>
<keyword evidence="15" id="KW-1185">Reference proteome</keyword>
<dbReference type="SUPFAM" id="SSF56003">
    <property type="entry name" value="Molybdenum cofactor-binding domain"/>
    <property type="match status" value="1"/>
</dbReference>
<dbReference type="GO" id="GO:0005506">
    <property type="term" value="F:iron ion binding"/>
    <property type="evidence" value="ECO:0007669"/>
    <property type="project" value="InterPro"/>
</dbReference>
<evidence type="ECO:0000256" key="7">
    <source>
        <dbReference type="ARBA" id="ARBA00023002"/>
    </source>
</evidence>
<feature type="domain" description="Aldehyde oxidase/xanthine dehydrogenase a/b hammerhead" evidence="13">
    <location>
        <begin position="32"/>
        <end position="141"/>
    </location>
</feature>
<comment type="cofactor">
    <cofactor evidence="11">
        <name>Mo-molybdopterin cytosine dinucleotide</name>
        <dbReference type="ChEBI" id="CHEBI:71308"/>
    </cofactor>
</comment>
<dbReference type="EC" id="1.17.1.4" evidence="14"/>
<evidence type="ECO:0000256" key="11">
    <source>
        <dbReference type="ARBA" id="ARBA00053029"/>
    </source>
</evidence>
<gene>
    <name evidence="14" type="primary">xdhB</name>
    <name evidence="14" type="ORF">LPC04_07835</name>
</gene>